<dbReference type="PANTHER" id="PTHR47843:SF5">
    <property type="entry name" value="BTB_POZ DOMAIN PROTEIN"/>
    <property type="match status" value="1"/>
</dbReference>
<organism evidence="3 4">
    <name type="scientific">Lasiodiplodia theobromae</name>
    <dbReference type="NCBI Taxonomy" id="45133"/>
    <lineage>
        <taxon>Eukaryota</taxon>
        <taxon>Fungi</taxon>
        <taxon>Dikarya</taxon>
        <taxon>Ascomycota</taxon>
        <taxon>Pezizomycotina</taxon>
        <taxon>Dothideomycetes</taxon>
        <taxon>Dothideomycetes incertae sedis</taxon>
        <taxon>Botryosphaeriales</taxon>
        <taxon>Botryosphaeriaceae</taxon>
        <taxon>Lasiodiplodia</taxon>
    </lineage>
</organism>
<comment type="caution">
    <text evidence="3">The sequence shown here is derived from an EMBL/GenBank/DDBJ whole genome shotgun (WGS) entry which is preliminary data.</text>
</comment>
<evidence type="ECO:0000313" key="4">
    <source>
        <dbReference type="Proteomes" id="UP000325902"/>
    </source>
</evidence>
<gene>
    <name evidence="3" type="ORF">DBV05_g8040</name>
</gene>
<dbReference type="AlphaFoldDB" id="A0A5N5D6X0"/>
<dbReference type="CDD" id="cd18186">
    <property type="entry name" value="BTB_POZ_ZBTB_KLHL-like"/>
    <property type="match status" value="1"/>
</dbReference>
<feature type="domain" description="BTB" evidence="2">
    <location>
        <begin position="28"/>
        <end position="98"/>
    </location>
</feature>
<dbReference type="EMBL" id="VCHE01000061">
    <property type="protein sequence ID" value="KAB2573325.1"/>
    <property type="molecule type" value="Genomic_DNA"/>
</dbReference>
<dbReference type="Pfam" id="PF00651">
    <property type="entry name" value="BTB"/>
    <property type="match status" value="1"/>
</dbReference>
<accession>A0A5N5D6X0</accession>
<dbReference type="Proteomes" id="UP000325902">
    <property type="component" value="Unassembled WGS sequence"/>
</dbReference>
<proteinExistence type="predicted"/>
<dbReference type="PROSITE" id="PS50097">
    <property type="entry name" value="BTB"/>
    <property type="match status" value="1"/>
</dbReference>
<evidence type="ECO:0000259" key="2">
    <source>
        <dbReference type="PROSITE" id="PS50097"/>
    </source>
</evidence>
<protein>
    <recommendedName>
        <fullName evidence="2">BTB domain-containing protein</fullName>
    </recommendedName>
</protein>
<dbReference type="InterPro" id="IPR011333">
    <property type="entry name" value="SKP1/BTB/POZ_sf"/>
</dbReference>
<name>A0A5N5D6X0_9PEZI</name>
<evidence type="ECO:0000313" key="3">
    <source>
        <dbReference type="EMBL" id="KAB2573325.1"/>
    </source>
</evidence>
<reference evidence="3 4" key="1">
    <citation type="journal article" date="2019" name="Sci. Rep.">
        <title>A multi-omics analysis of the grapevine pathogen Lasiodiplodia theobromae reveals that temperature affects the expression of virulence- and pathogenicity-related genes.</title>
        <authorList>
            <person name="Felix C."/>
            <person name="Meneses R."/>
            <person name="Goncalves M.F.M."/>
            <person name="Tilleman L."/>
            <person name="Duarte A.S."/>
            <person name="Jorrin-Novo J.V."/>
            <person name="Van de Peer Y."/>
            <person name="Deforce D."/>
            <person name="Van Nieuwerburgh F."/>
            <person name="Esteves A.C."/>
            <person name="Alves A."/>
        </authorList>
    </citation>
    <scope>NUCLEOTIDE SEQUENCE [LARGE SCALE GENOMIC DNA]</scope>
    <source>
        <strain evidence="3 4">LA-SOL3</strain>
    </source>
</reference>
<dbReference type="InterPro" id="IPR000210">
    <property type="entry name" value="BTB/POZ_dom"/>
</dbReference>
<dbReference type="PANTHER" id="PTHR47843">
    <property type="entry name" value="BTB DOMAIN-CONTAINING PROTEIN-RELATED"/>
    <property type="match status" value="1"/>
</dbReference>
<feature type="region of interest" description="Disordered" evidence="1">
    <location>
        <begin position="285"/>
        <end position="315"/>
    </location>
</feature>
<evidence type="ECO:0000256" key="1">
    <source>
        <dbReference type="SAM" id="MobiDB-lite"/>
    </source>
</evidence>
<dbReference type="OrthoDB" id="6359816at2759"/>
<dbReference type="Gene3D" id="3.30.710.10">
    <property type="entry name" value="Potassium Channel Kv1.1, Chain A"/>
    <property type="match status" value="1"/>
</dbReference>
<keyword evidence="4" id="KW-1185">Reference proteome</keyword>
<sequence>MASVSNNDDPVLRLKNNLVNIWKTSEYSDLLIRCNNGDEHRVHRVILCSQSEFFRRACNPKTGFKEALSGVIELRHDDPATVRAMLEFCYTFTYTCPTSSPSSSSSHPSSSSSPRNEDAMIFHVHMYAVGEIYDIPSLKALAARNFDRDVDHAFPRFPAAVRAIYETTPDSDRGLRDRALRVCAAHAAELLANPAFEDVMDQLGVFGKEFARQLVANGGGGGGGAVGPGAVKQVPMKTVVVDCRRYRCGVCRRAVAWNIPKPCPTELLNCMYCAAGFSPATWKKRLIKPDDPPEPEDVIERPSSVAGEDGGPAGW</sequence>
<dbReference type="SMART" id="SM00225">
    <property type="entry name" value="BTB"/>
    <property type="match status" value="1"/>
</dbReference>
<dbReference type="SUPFAM" id="SSF54695">
    <property type="entry name" value="POZ domain"/>
    <property type="match status" value="1"/>
</dbReference>